<dbReference type="PANTHER" id="PTHR46061:SF1">
    <property type="entry name" value="THYROTROPIN-RELEASING HORMONE RECEPTOR"/>
    <property type="match status" value="1"/>
</dbReference>
<dbReference type="AlphaFoldDB" id="A0A6P3VZ78"/>
<evidence type="ECO:0000256" key="6">
    <source>
        <dbReference type="ARBA" id="ARBA00023136"/>
    </source>
</evidence>
<feature type="transmembrane region" description="Helical" evidence="9">
    <location>
        <begin position="228"/>
        <end position="251"/>
    </location>
</feature>
<dbReference type="InterPro" id="IPR002120">
    <property type="entry name" value="TRH_rcpt_1"/>
</dbReference>
<gene>
    <name evidence="12" type="primary">LOC105902205</name>
</gene>
<name>A0A6P3VZ78_CLUHA</name>
<feature type="transmembrane region" description="Helical" evidence="9">
    <location>
        <begin position="179"/>
        <end position="200"/>
    </location>
</feature>
<evidence type="ECO:0000256" key="2">
    <source>
        <dbReference type="ARBA" id="ARBA00004370"/>
    </source>
</evidence>
<keyword evidence="11" id="KW-1185">Reference proteome</keyword>
<feature type="transmembrane region" description="Helical" evidence="9">
    <location>
        <begin position="130"/>
        <end position="158"/>
    </location>
</feature>
<dbReference type="GO" id="GO:0016020">
    <property type="term" value="C:membrane"/>
    <property type="evidence" value="ECO:0007669"/>
    <property type="project" value="UniProtKB-SubCell"/>
</dbReference>
<protein>
    <recommendedName>
        <fullName evidence="3">Thyrotropin-releasing hormone receptor</fullName>
    </recommendedName>
    <alternativeName>
        <fullName evidence="7">Thyroliberin receptor</fullName>
    </alternativeName>
</protein>
<dbReference type="CDD" id="cd14995">
    <property type="entry name" value="7tmA_TRH-R"/>
    <property type="match status" value="1"/>
</dbReference>
<comment type="subcellular location">
    <subcellularLocation>
        <location evidence="2">Membrane</location>
    </subcellularLocation>
</comment>
<feature type="transmembrane region" description="Helical" evidence="9">
    <location>
        <begin position="305"/>
        <end position="326"/>
    </location>
</feature>
<evidence type="ECO:0000256" key="3">
    <source>
        <dbReference type="ARBA" id="ARBA00018873"/>
    </source>
</evidence>
<dbReference type="InterPro" id="IPR017452">
    <property type="entry name" value="GPCR_Rhodpsn_7TM"/>
</dbReference>
<feature type="transmembrane region" description="Helical" evidence="9">
    <location>
        <begin position="338"/>
        <end position="361"/>
    </location>
</feature>
<evidence type="ECO:0000256" key="8">
    <source>
        <dbReference type="SAM" id="MobiDB-lite"/>
    </source>
</evidence>
<evidence type="ECO:0000313" key="11">
    <source>
        <dbReference type="Proteomes" id="UP000515152"/>
    </source>
</evidence>
<evidence type="ECO:0000256" key="7">
    <source>
        <dbReference type="ARBA" id="ARBA00032251"/>
    </source>
</evidence>
<keyword evidence="6 9" id="KW-0472">Membrane</keyword>
<comment type="function">
    <text evidence="1">Receptor for thyrotropin-releasing hormone (TRH). Upon ligand binding, this G-protein-coupled receptor triggers activation of the phosphatidylinositol (IP3)-calcium-protein kinase C (PKC) pathway.</text>
</comment>
<evidence type="ECO:0000256" key="9">
    <source>
        <dbReference type="SAM" id="Phobius"/>
    </source>
</evidence>
<dbReference type="GeneID" id="105902205"/>
<evidence type="ECO:0000256" key="4">
    <source>
        <dbReference type="ARBA" id="ARBA00022692"/>
    </source>
</evidence>
<accession>A0A6P3VZ78</accession>
<evidence type="ECO:0000259" key="10">
    <source>
        <dbReference type="PROSITE" id="PS50262"/>
    </source>
</evidence>
<dbReference type="PROSITE" id="PS00237">
    <property type="entry name" value="G_PROTEIN_RECEP_F1_1"/>
    <property type="match status" value="1"/>
</dbReference>
<reference evidence="12" key="1">
    <citation type="submission" date="2025-08" db="UniProtKB">
        <authorList>
            <consortium name="RefSeq"/>
        </authorList>
    </citation>
    <scope>IDENTIFICATION</scope>
</reference>
<feature type="transmembrane region" description="Helical" evidence="9">
    <location>
        <begin position="100"/>
        <end position="118"/>
    </location>
</feature>
<sequence length="448" mass="48556">MESVTQTLQRLLKASASAQTLHQLLPNATESARSVTLLQLLVNASASTAPPLPSMPQTPAELQAITILLALLICGVGITGNVMVVMVVLRSRHMVTPTNCYLVSLALADLVVLVAAGLPNLSEVLASWVYGYWGCLLITYLQYLGINVSSCSITAFTVERYIAICHPIRAQFICTVARAKRIIAGVWLLTALYCTMWFFLVDVHETRYADGVLVACGYRVSRNLYTPIYFLDLTLFYLVPLLVALVLYGLIARILVMSPLPASLGGHGGGNGSVHQGRANSTLHGLASTKANKGAMSSRKQVTKMLAVVVVLFALLWLPYRALVVVNSLMDPPYLDTWFLLFCRTCVYANSAINPIIYNLMSQKFRSAFRKLCHCQGGAGGGAGGGGSQRAPNHNPPVYYSAMKNSSQESPERLTEQEELNPYSVATKRVNFSPQPGGEDTAAMFSIA</sequence>
<dbReference type="PROSITE" id="PS50262">
    <property type="entry name" value="G_PROTEIN_RECEP_F1_2"/>
    <property type="match status" value="1"/>
</dbReference>
<keyword evidence="5 9" id="KW-1133">Transmembrane helix</keyword>
<feature type="domain" description="G-protein coupled receptors family 1 profile" evidence="10">
    <location>
        <begin position="80"/>
        <end position="358"/>
    </location>
</feature>
<dbReference type="PANTHER" id="PTHR46061">
    <property type="entry name" value="THYROTROPIN-RELEASING HORMONE RECEPTOR"/>
    <property type="match status" value="1"/>
</dbReference>
<dbReference type="Pfam" id="PF00001">
    <property type="entry name" value="7tm_1"/>
    <property type="match status" value="1"/>
</dbReference>
<dbReference type="GO" id="GO:0004997">
    <property type="term" value="F:thyrotropin-releasing hormone receptor activity"/>
    <property type="evidence" value="ECO:0007669"/>
    <property type="project" value="InterPro"/>
</dbReference>
<feature type="region of interest" description="Disordered" evidence="8">
    <location>
        <begin position="397"/>
        <end position="420"/>
    </location>
</feature>
<dbReference type="KEGG" id="char:105902205"/>
<dbReference type="InterPro" id="IPR000276">
    <property type="entry name" value="GPCR_Rhodpsn"/>
</dbReference>
<dbReference type="Proteomes" id="UP000515152">
    <property type="component" value="Chromosome 4"/>
</dbReference>
<evidence type="ECO:0000256" key="1">
    <source>
        <dbReference type="ARBA" id="ARBA00004100"/>
    </source>
</evidence>
<dbReference type="SUPFAM" id="SSF81321">
    <property type="entry name" value="Family A G protein-coupled receptor-like"/>
    <property type="match status" value="1"/>
</dbReference>
<evidence type="ECO:0000313" key="12">
    <source>
        <dbReference type="RefSeq" id="XP_012685200.3"/>
    </source>
</evidence>
<dbReference type="RefSeq" id="XP_012685200.3">
    <property type="nucleotide sequence ID" value="XM_012829746.3"/>
</dbReference>
<dbReference type="GO" id="GO:0007200">
    <property type="term" value="P:phospholipase C-activating G protein-coupled receptor signaling pathway"/>
    <property type="evidence" value="ECO:0007669"/>
    <property type="project" value="TreeGrafter"/>
</dbReference>
<dbReference type="OrthoDB" id="10036964at2759"/>
<keyword evidence="4 9" id="KW-0812">Transmembrane</keyword>
<organism evidence="11 12">
    <name type="scientific">Clupea harengus</name>
    <name type="common">Atlantic herring</name>
    <dbReference type="NCBI Taxonomy" id="7950"/>
    <lineage>
        <taxon>Eukaryota</taxon>
        <taxon>Metazoa</taxon>
        <taxon>Chordata</taxon>
        <taxon>Craniata</taxon>
        <taxon>Vertebrata</taxon>
        <taxon>Euteleostomi</taxon>
        <taxon>Actinopterygii</taxon>
        <taxon>Neopterygii</taxon>
        <taxon>Teleostei</taxon>
        <taxon>Clupei</taxon>
        <taxon>Clupeiformes</taxon>
        <taxon>Clupeoidei</taxon>
        <taxon>Clupeidae</taxon>
        <taxon>Clupea</taxon>
    </lineage>
</organism>
<feature type="transmembrane region" description="Helical" evidence="9">
    <location>
        <begin position="62"/>
        <end position="88"/>
    </location>
</feature>
<evidence type="ECO:0000256" key="5">
    <source>
        <dbReference type="ARBA" id="ARBA00022989"/>
    </source>
</evidence>
<proteinExistence type="predicted"/>